<protein>
    <recommendedName>
        <fullName evidence="3">SprT-like domain-containing protein</fullName>
    </recommendedName>
</protein>
<sequence>MIPKQLLIGGVPYKVTKESNMKNERGQDLVGHISYLDQTIKVDTDVTGKEAEAKVILHEVVHGLLWEFGLCRYDKEPLVQGLTQAIWDFLRNNDIEFLRANNKPELFNGGFLDEARSNFTKTIEVKVEDLVALHKAEKLKEEQKPSKFLPLTGGSSNSFPLAEVAKVTKKEKPQEEVNEPEEDTSHWETGVKVKDGVDCYRTWYQCPNCGGRGKRYVPQVQTIVQCRECQAPLKKVPVDENDPLARDDFGNYYTAREVVET</sequence>
<evidence type="ECO:0000313" key="1">
    <source>
        <dbReference type="EMBL" id="TYS60504.1"/>
    </source>
</evidence>
<organism evidence="1 2">
    <name type="scientific">Sutcliffiella horikoshii</name>
    <dbReference type="NCBI Taxonomy" id="79883"/>
    <lineage>
        <taxon>Bacteria</taxon>
        <taxon>Bacillati</taxon>
        <taxon>Bacillota</taxon>
        <taxon>Bacilli</taxon>
        <taxon>Bacillales</taxon>
        <taxon>Bacillaceae</taxon>
        <taxon>Sutcliffiella</taxon>
    </lineage>
</organism>
<dbReference type="Proteomes" id="UP000322524">
    <property type="component" value="Unassembled WGS sequence"/>
</dbReference>
<dbReference type="EMBL" id="VTEV01000015">
    <property type="protein sequence ID" value="TYS60504.1"/>
    <property type="molecule type" value="Genomic_DNA"/>
</dbReference>
<proteinExistence type="predicted"/>
<evidence type="ECO:0000313" key="2">
    <source>
        <dbReference type="Proteomes" id="UP000322524"/>
    </source>
</evidence>
<evidence type="ECO:0008006" key="3">
    <source>
        <dbReference type="Google" id="ProtNLM"/>
    </source>
</evidence>
<name>A0A5D4SEG3_9BACI</name>
<reference evidence="1 2" key="1">
    <citation type="submission" date="2019-08" db="EMBL/GenBank/DDBJ databases">
        <title>Bacillus genomes from the desert of Cuatro Cienegas, Coahuila.</title>
        <authorList>
            <person name="Olmedo-Alvarez G."/>
        </authorList>
    </citation>
    <scope>NUCLEOTIDE SEQUENCE [LARGE SCALE GENOMIC DNA]</scope>
    <source>
        <strain evidence="1 2">CH28_1T</strain>
    </source>
</reference>
<dbReference type="OrthoDB" id="2622768at2"/>
<gene>
    <name evidence="1" type="ORF">FZC76_21785</name>
</gene>
<accession>A0A5D4SEG3</accession>
<dbReference type="AlphaFoldDB" id="A0A5D4SEG3"/>
<comment type="caution">
    <text evidence="1">The sequence shown here is derived from an EMBL/GenBank/DDBJ whole genome shotgun (WGS) entry which is preliminary data.</text>
</comment>
<dbReference type="RefSeq" id="WP_148990210.1">
    <property type="nucleotide sequence ID" value="NZ_VTEV01000015.1"/>
</dbReference>